<evidence type="ECO:0000313" key="7">
    <source>
        <dbReference type="EMBL" id="BAN34875.1"/>
    </source>
</evidence>
<proteinExistence type="predicted"/>
<dbReference type="Proteomes" id="UP000015559">
    <property type="component" value="Chromosome"/>
</dbReference>
<dbReference type="HOGENOM" id="CLU_160072_1_3_4"/>
<evidence type="ECO:0000256" key="3">
    <source>
        <dbReference type="ARBA" id="ARBA00022989"/>
    </source>
</evidence>
<evidence type="ECO:0000256" key="4">
    <source>
        <dbReference type="ARBA" id="ARBA00023136"/>
    </source>
</evidence>
<feature type="transmembrane region" description="Helical" evidence="5">
    <location>
        <begin position="44"/>
        <end position="65"/>
    </location>
</feature>
<evidence type="ECO:0000256" key="1">
    <source>
        <dbReference type="ARBA" id="ARBA00022475"/>
    </source>
</evidence>
<accession>S6A9X6</accession>
<dbReference type="eggNOG" id="COG5416">
    <property type="taxonomic scope" value="Bacteria"/>
</dbReference>
<evidence type="ECO:0000256" key="5">
    <source>
        <dbReference type="SAM" id="Phobius"/>
    </source>
</evidence>
<dbReference type="EMBL" id="AP013066">
    <property type="protein sequence ID" value="BAN34875.1"/>
    <property type="molecule type" value="Genomic_DNA"/>
</dbReference>
<keyword evidence="3 5" id="KW-1133">Transmembrane helix</keyword>
<keyword evidence="8" id="KW-1185">Reference proteome</keyword>
<organism evidence="7 8">
    <name type="scientific">Sulfuricella denitrificans (strain DSM 22764 / NBRC 105220 / skB26)</name>
    <dbReference type="NCBI Taxonomy" id="1163617"/>
    <lineage>
        <taxon>Bacteria</taxon>
        <taxon>Pseudomonadati</taxon>
        <taxon>Pseudomonadota</taxon>
        <taxon>Betaproteobacteria</taxon>
        <taxon>Nitrosomonadales</taxon>
        <taxon>Sulfuricellaceae</taxon>
        <taxon>Sulfuricella</taxon>
    </lineage>
</organism>
<dbReference type="AlphaFoldDB" id="S6A9X6"/>
<feature type="domain" description="Lipopolysaccharide assembly protein A" evidence="6">
    <location>
        <begin position="22"/>
        <end position="83"/>
    </location>
</feature>
<protein>
    <recommendedName>
        <fullName evidence="6">Lipopolysaccharide assembly protein A domain-containing protein</fullName>
    </recommendedName>
</protein>
<evidence type="ECO:0000259" key="6">
    <source>
        <dbReference type="Pfam" id="PF06305"/>
    </source>
</evidence>
<dbReference type="InterPro" id="IPR010445">
    <property type="entry name" value="LapA_dom"/>
</dbReference>
<dbReference type="OrthoDB" id="7066519at2"/>
<evidence type="ECO:0000256" key="2">
    <source>
        <dbReference type="ARBA" id="ARBA00022692"/>
    </source>
</evidence>
<reference evidence="7 8" key="1">
    <citation type="journal article" date="2012" name="Appl. Environ. Microbiol.">
        <title>Draft genome sequence of a psychrotolerant sulfur-oxidizing bacterium, Sulfuricella denitrificans skB26, and proteomic insights into cold adaptation.</title>
        <authorList>
            <person name="Watanabe T."/>
            <person name="Kojima H."/>
            <person name="Fukui M."/>
        </authorList>
    </citation>
    <scope>NUCLEOTIDE SEQUENCE [LARGE SCALE GENOMIC DNA]</scope>
    <source>
        <strain evidence="8">skB26</strain>
    </source>
</reference>
<keyword evidence="1" id="KW-1003">Cell membrane</keyword>
<sequence>MRYLSWLFGFALFLLALGFAVKNSDTVVVNYYLGYQWQAPMVLVLLVFLIAGVAIGVAASLGFIFRQRREIFFLKREMRARAQAVKSDE</sequence>
<evidence type="ECO:0000313" key="8">
    <source>
        <dbReference type="Proteomes" id="UP000015559"/>
    </source>
</evidence>
<name>S6A9X6_SULDS</name>
<keyword evidence="2 5" id="KW-0812">Transmembrane</keyword>
<dbReference type="STRING" id="1163617.SCD_n01036"/>
<keyword evidence="4 5" id="KW-0472">Membrane</keyword>
<dbReference type="RefSeq" id="WP_009206175.1">
    <property type="nucleotide sequence ID" value="NC_022357.1"/>
</dbReference>
<dbReference type="Pfam" id="PF06305">
    <property type="entry name" value="LapA_dom"/>
    <property type="match status" value="1"/>
</dbReference>
<gene>
    <name evidence="7" type="ORF">SCD_n01036</name>
</gene>
<dbReference type="KEGG" id="sdr:SCD_n01036"/>
<dbReference type="GO" id="GO:0005886">
    <property type="term" value="C:plasma membrane"/>
    <property type="evidence" value="ECO:0007669"/>
    <property type="project" value="InterPro"/>
</dbReference>